<dbReference type="InterPro" id="IPR036910">
    <property type="entry name" value="HMG_box_dom_sf"/>
</dbReference>
<reference evidence="1 2" key="1">
    <citation type="submission" date="2024-12" db="EMBL/GenBank/DDBJ databases">
        <title>The unique morphological basis and parallel evolutionary history of personate flowers in Penstemon.</title>
        <authorList>
            <person name="Depatie T.H."/>
            <person name="Wessinger C.A."/>
        </authorList>
    </citation>
    <scope>NUCLEOTIDE SEQUENCE [LARGE SCALE GENOMIC DNA]</scope>
    <source>
        <strain evidence="1">WTNN_2</strain>
        <tissue evidence="1">Leaf</tissue>
    </source>
</reference>
<evidence type="ECO:0000313" key="2">
    <source>
        <dbReference type="Proteomes" id="UP001634393"/>
    </source>
</evidence>
<keyword evidence="2" id="KW-1185">Reference proteome</keyword>
<dbReference type="Proteomes" id="UP001634393">
    <property type="component" value="Unassembled WGS sequence"/>
</dbReference>
<dbReference type="Gene3D" id="1.10.30.10">
    <property type="entry name" value="High mobility group box domain"/>
    <property type="match status" value="1"/>
</dbReference>
<dbReference type="AlphaFoldDB" id="A0ABD3S4E9"/>
<organism evidence="1 2">
    <name type="scientific">Penstemon smallii</name>
    <dbReference type="NCBI Taxonomy" id="265156"/>
    <lineage>
        <taxon>Eukaryota</taxon>
        <taxon>Viridiplantae</taxon>
        <taxon>Streptophyta</taxon>
        <taxon>Embryophyta</taxon>
        <taxon>Tracheophyta</taxon>
        <taxon>Spermatophyta</taxon>
        <taxon>Magnoliopsida</taxon>
        <taxon>eudicotyledons</taxon>
        <taxon>Gunneridae</taxon>
        <taxon>Pentapetalae</taxon>
        <taxon>asterids</taxon>
        <taxon>lamiids</taxon>
        <taxon>Lamiales</taxon>
        <taxon>Plantaginaceae</taxon>
        <taxon>Cheloneae</taxon>
        <taxon>Penstemon</taxon>
    </lineage>
</organism>
<dbReference type="SUPFAM" id="SSF47095">
    <property type="entry name" value="HMG-box"/>
    <property type="match status" value="1"/>
</dbReference>
<proteinExistence type="predicted"/>
<comment type="caution">
    <text evidence="1">The sequence shown here is derived from an EMBL/GenBank/DDBJ whole genome shotgun (WGS) entry which is preliminary data.</text>
</comment>
<dbReference type="EMBL" id="JBJXBP010000007">
    <property type="protein sequence ID" value="KAL3819353.1"/>
    <property type="molecule type" value="Genomic_DNA"/>
</dbReference>
<protein>
    <submittedName>
        <fullName evidence="1">Uncharacterized protein</fullName>
    </submittedName>
</protein>
<gene>
    <name evidence="1" type="ORF">ACJIZ3_005258</name>
</gene>
<evidence type="ECO:0000313" key="1">
    <source>
        <dbReference type="EMBL" id="KAL3819353.1"/>
    </source>
</evidence>
<sequence>MLSKRRKCSVVNSRNVRAKFEEENVKRPGSAWIWFYKLEREKMKSANIDGGNDLNTIGEKDLMEHVKEKYHSLSDSEMPQIMIWIVLLKKKRQGGYKLCINITLWIKPLGNKKKKKVTPYI</sequence>
<accession>A0ABD3S4E9</accession>
<name>A0ABD3S4E9_9LAMI</name>